<dbReference type="Proteomes" id="UP000009149">
    <property type="component" value="Chromosome"/>
</dbReference>
<dbReference type="HOGENOM" id="CLU_1011238_0_0_0"/>
<accession>B3DZ72</accession>
<dbReference type="EMBL" id="CP000975">
    <property type="protein sequence ID" value="ACD84164.1"/>
    <property type="molecule type" value="Genomic_DNA"/>
</dbReference>
<protein>
    <submittedName>
        <fullName evidence="1">Uncharacterized protein</fullName>
    </submittedName>
</protein>
<dbReference type="eggNOG" id="ENOG5031R7M">
    <property type="taxonomic scope" value="Bacteria"/>
</dbReference>
<name>B3DZ72_METI4</name>
<dbReference type="AlphaFoldDB" id="B3DZ72"/>
<dbReference type="OrthoDB" id="187943at2"/>
<sequence>MKKGFFFFVFFLLPGLNSLLFPAEESPPSVSYTFVLLKGKVKEELELKVSPPYLRIDRPKELFSVVYNEQEDSFLGMEHRDGRYWKFSWKTLQKAVEKIKESSYRIRRDPYSDPSEQSLDEILNPSFFPHYGRFEPFGAPPQLNWTKSAQSKSSPFGELFQWVGKDEKTQAVCWIQLLTAKEEANWDWAVPLLRKVCQVLSFLLGENAWPSSSLDIWASLPPKAGIPIETRWTEEENALVLFLQRKRVLSGLSWTNPPQNYLSEELSLLEEYKNP</sequence>
<dbReference type="KEGG" id="min:Minf_2110"/>
<gene>
    <name evidence="1" type="ordered locus">Minf_2110</name>
</gene>
<evidence type="ECO:0000313" key="2">
    <source>
        <dbReference type="Proteomes" id="UP000009149"/>
    </source>
</evidence>
<dbReference type="RefSeq" id="WP_012464446.1">
    <property type="nucleotide sequence ID" value="NC_010794.1"/>
</dbReference>
<dbReference type="STRING" id="481448.Minf_2110"/>
<evidence type="ECO:0000313" key="1">
    <source>
        <dbReference type="EMBL" id="ACD84164.1"/>
    </source>
</evidence>
<proteinExistence type="predicted"/>
<organism evidence="1 2">
    <name type="scientific">Methylacidiphilum infernorum (isolate V4)</name>
    <name type="common">Methylokorus infernorum (strain V4)</name>
    <dbReference type="NCBI Taxonomy" id="481448"/>
    <lineage>
        <taxon>Bacteria</taxon>
        <taxon>Pseudomonadati</taxon>
        <taxon>Verrucomicrobiota</taxon>
        <taxon>Methylacidiphilae</taxon>
        <taxon>Methylacidiphilales</taxon>
        <taxon>Methylacidiphilaceae</taxon>
        <taxon>Methylacidiphilum (ex Ratnadevi et al. 2023)</taxon>
    </lineage>
</organism>
<reference evidence="1 2" key="1">
    <citation type="journal article" date="2008" name="Biol. Direct">
        <title>Complete genome sequence of the extremely acidophilic methanotroph isolate V4, Methylacidiphilum infernorum, a representative of the bacterial phylum Verrucomicrobia.</title>
        <authorList>
            <person name="Hou S."/>
            <person name="Makarova K.S."/>
            <person name="Saw J.H."/>
            <person name="Senin P."/>
            <person name="Ly B.V."/>
            <person name="Zhou Z."/>
            <person name="Ren Y."/>
            <person name="Wang J."/>
            <person name="Galperin M.Y."/>
            <person name="Omelchenko M.V."/>
            <person name="Wolf Y.I."/>
            <person name="Yutin N."/>
            <person name="Koonin E.V."/>
            <person name="Stott M.B."/>
            <person name="Mountain B.W."/>
            <person name="Crowe M.A."/>
            <person name="Smirnova A.V."/>
            <person name="Dunfield P.F."/>
            <person name="Feng L."/>
            <person name="Wang L."/>
            <person name="Alam M."/>
        </authorList>
    </citation>
    <scope>NUCLEOTIDE SEQUENCE [LARGE SCALE GENOMIC DNA]</scope>
    <source>
        <strain evidence="2">Isolate V4</strain>
    </source>
</reference>